<accession>A0A812CSW0</accession>
<dbReference type="FunFam" id="3.30.160.60:FF:000875">
    <property type="entry name" value="zinc finger protein 236 isoform X7"/>
    <property type="match status" value="1"/>
</dbReference>
<dbReference type="InterPro" id="IPR050527">
    <property type="entry name" value="Snail/Krueppel_Znf"/>
</dbReference>
<dbReference type="Gene3D" id="3.30.160.60">
    <property type="entry name" value="Classic Zinc Finger"/>
    <property type="match status" value="3"/>
</dbReference>
<dbReference type="SUPFAM" id="SSF57667">
    <property type="entry name" value="beta-beta-alpha zinc fingers"/>
    <property type="match status" value="2"/>
</dbReference>
<keyword evidence="3" id="KW-0677">Repeat</keyword>
<dbReference type="PROSITE" id="PS50157">
    <property type="entry name" value="ZINC_FINGER_C2H2_2"/>
    <property type="match status" value="3"/>
</dbReference>
<feature type="compositionally biased region" description="Basic residues" evidence="9">
    <location>
        <begin position="46"/>
        <end position="60"/>
    </location>
</feature>
<dbReference type="OrthoDB" id="8117402at2759"/>
<dbReference type="Proteomes" id="UP000597762">
    <property type="component" value="Unassembled WGS sequence"/>
</dbReference>
<keyword evidence="7" id="KW-0539">Nucleus</keyword>
<dbReference type="GO" id="GO:0000981">
    <property type="term" value="F:DNA-binding transcription factor activity, RNA polymerase II-specific"/>
    <property type="evidence" value="ECO:0007669"/>
    <property type="project" value="TreeGrafter"/>
</dbReference>
<feature type="region of interest" description="Disordered" evidence="9">
    <location>
        <begin position="1"/>
        <end position="108"/>
    </location>
</feature>
<evidence type="ECO:0000256" key="3">
    <source>
        <dbReference type="ARBA" id="ARBA00022737"/>
    </source>
</evidence>
<evidence type="ECO:0000256" key="8">
    <source>
        <dbReference type="PROSITE-ProRule" id="PRU00042"/>
    </source>
</evidence>
<organism evidence="11 12">
    <name type="scientific">Acanthosepion pharaonis</name>
    <name type="common">Pharaoh cuttlefish</name>
    <name type="synonym">Sepia pharaonis</name>
    <dbReference type="NCBI Taxonomy" id="158019"/>
    <lineage>
        <taxon>Eukaryota</taxon>
        <taxon>Metazoa</taxon>
        <taxon>Spiralia</taxon>
        <taxon>Lophotrochozoa</taxon>
        <taxon>Mollusca</taxon>
        <taxon>Cephalopoda</taxon>
        <taxon>Coleoidea</taxon>
        <taxon>Decapodiformes</taxon>
        <taxon>Sepiida</taxon>
        <taxon>Sepiina</taxon>
        <taxon>Sepiidae</taxon>
        <taxon>Acanthosepion</taxon>
    </lineage>
</organism>
<keyword evidence="5" id="KW-0862">Zinc</keyword>
<evidence type="ECO:0000256" key="9">
    <source>
        <dbReference type="SAM" id="MobiDB-lite"/>
    </source>
</evidence>
<reference evidence="11" key="1">
    <citation type="submission" date="2021-01" db="EMBL/GenBank/DDBJ databases">
        <authorList>
            <person name="Li R."/>
            <person name="Bekaert M."/>
        </authorList>
    </citation>
    <scope>NUCLEOTIDE SEQUENCE</scope>
    <source>
        <strain evidence="11">Farmed</strain>
    </source>
</reference>
<evidence type="ECO:0000256" key="1">
    <source>
        <dbReference type="ARBA" id="ARBA00004123"/>
    </source>
</evidence>
<proteinExistence type="predicted"/>
<keyword evidence="6" id="KW-0238">DNA-binding</keyword>
<dbReference type="InterPro" id="IPR013087">
    <property type="entry name" value="Znf_C2H2_type"/>
</dbReference>
<feature type="compositionally biased region" description="Acidic residues" evidence="9">
    <location>
        <begin position="94"/>
        <end position="104"/>
    </location>
</feature>
<name>A0A812CSW0_ACAPH</name>
<comment type="caution">
    <text evidence="11">The sequence shown here is derived from an EMBL/GenBank/DDBJ whole genome shotgun (WGS) entry which is preliminary data.</text>
</comment>
<dbReference type="GO" id="GO:0000978">
    <property type="term" value="F:RNA polymerase II cis-regulatory region sequence-specific DNA binding"/>
    <property type="evidence" value="ECO:0007669"/>
    <property type="project" value="TreeGrafter"/>
</dbReference>
<feature type="compositionally biased region" description="Basic and acidic residues" evidence="9">
    <location>
        <begin position="1"/>
        <end position="32"/>
    </location>
</feature>
<evidence type="ECO:0000256" key="4">
    <source>
        <dbReference type="ARBA" id="ARBA00022771"/>
    </source>
</evidence>
<feature type="compositionally biased region" description="Basic and acidic residues" evidence="9">
    <location>
        <begin position="83"/>
        <end position="93"/>
    </location>
</feature>
<dbReference type="FunFam" id="3.30.160.60:FF:000110">
    <property type="entry name" value="Zinc finger protein-like"/>
    <property type="match status" value="1"/>
</dbReference>
<keyword evidence="4 8" id="KW-0863">Zinc-finger</keyword>
<feature type="domain" description="C2H2-type" evidence="10">
    <location>
        <begin position="110"/>
        <end position="137"/>
    </location>
</feature>
<comment type="subcellular location">
    <subcellularLocation>
        <location evidence="1">Nucleus</location>
    </subcellularLocation>
</comment>
<dbReference type="SMART" id="SM00355">
    <property type="entry name" value="ZnF_C2H2"/>
    <property type="match status" value="3"/>
</dbReference>
<dbReference type="GO" id="GO:0008270">
    <property type="term" value="F:zinc ion binding"/>
    <property type="evidence" value="ECO:0007669"/>
    <property type="project" value="UniProtKB-KW"/>
</dbReference>
<dbReference type="PANTHER" id="PTHR24388">
    <property type="entry name" value="ZINC FINGER PROTEIN"/>
    <property type="match status" value="1"/>
</dbReference>
<evidence type="ECO:0000313" key="12">
    <source>
        <dbReference type="Proteomes" id="UP000597762"/>
    </source>
</evidence>
<feature type="domain" description="C2H2-type" evidence="10">
    <location>
        <begin position="139"/>
        <end position="166"/>
    </location>
</feature>
<dbReference type="PANTHER" id="PTHR24388:SF54">
    <property type="entry name" value="PROTEIN ESCARGOT"/>
    <property type="match status" value="1"/>
</dbReference>
<evidence type="ECO:0000256" key="5">
    <source>
        <dbReference type="ARBA" id="ARBA00022833"/>
    </source>
</evidence>
<dbReference type="InterPro" id="IPR036236">
    <property type="entry name" value="Znf_C2H2_sf"/>
</dbReference>
<evidence type="ECO:0000256" key="7">
    <source>
        <dbReference type="ARBA" id="ARBA00023242"/>
    </source>
</evidence>
<dbReference type="GO" id="GO:0005634">
    <property type="term" value="C:nucleus"/>
    <property type="evidence" value="ECO:0007669"/>
    <property type="project" value="UniProtKB-SubCell"/>
</dbReference>
<dbReference type="Pfam" id="PF00096">
    <property type="entry name" value="zf-C2H2"/>
    <property type="match status" value="2"/>
</dbReference>
<feature type="domain" description="C2H2-type" evidence="10">
    <location>
        <begin position="167"/>
        <end position="194"/>
    </location>
</feature>
<dbReference type="EMBL" id="CAHIKZ030002242">
    <property type="protein sequence ID" value="CAE1283639.1"/>
    <property type="molecule type" value="Genomic_DNA"/>
</dbReference>
<sequence length="211" mass="24373">MDLPKDDVTARPEECSTEDLGQKGKESADKDLSTSPSQKHLVIPKVARRLSARNAKRKLVSMRETTKLKAKKQKQSFSSDDDFVLREWDRPDSSSEDESEDSDSTTEAPHKCHICSRFYKHYKSLKYHLKTHSKRPFKHQCQTCDAAFAQKVDLEKHMRTHDGSRPYKCEECDSRFTQSSALKRHERIHAKVKPFSLQAHLVHCLSHRSPP</sequence>
<gene>
    <name evidence="11" type="ORF">SPHA_44172</name>
</gene>
<evidence type="ECO:0000256" key="2">
    <source>
        <dbReference type="ARBA" id="ARBA00022723"/>
    </source>
</evidence>
<evidence type="ECO:0000313" key="11">
    <source>
        <dbReference type="EMBL" id="CAE1283639.1"/>
    </source>
</evidence>
<dbReference type="AlphaFoldDB" id="A0A812CSW0"/>
<evidence type="ECO:0000259" key="10">
    <source>
        <dbReference type="PROSITE" id="PS50157"/>
    </source>
</evidence>
<protein>
    <submittedName>
        <fullName evidence="11">KRAB</fullName>
    </submittedName>
</protein>
<keyword evidence="12" id="KW-1185">Reference proteome</keyword>
<keyword evidence="2" id="KW-0479">Metal-binding</keyword>
<dbReference type="PROSITE" id="PS00028">
    <property type="entry name" value="ZINC_FINGER_C2H2_1"/>
    <property type="match status" value="3"/>
</dbReference>
<evidence type="ECO:0000256" key="6">
    <source>
        <dbReference type="ARBA" id="ARBA00023125"/>
    </source>
</evidence>